<sequence length="211" mass="22587">MAKNDASAGVGMSDDKAQDEGESNTNQAHLISFQQLSSVQNAFTSVGRTGFSTLFSFGSVLKGEQTPFGFGLSNSVSSSMFTVPKGNGNGVTSLQEVAVETGEENERVVFNSDSVLFEFIGGSWKERGKGDAKVNISKTEGEKARILMRTRGNYRLVLNASLYPGMKLANMDKKGVTFVCGNSVSEAKGGLSTFALKLKDASIMEELLQMH</sequence>
<evidence type="ECO:0000313" key="1">
    <source>
        <dbReference type="EMBL" id="KAI4303103.1"/>
    </source>
</evidence>
<name>A0ACB9L2A1_9MYRT</name>
<dbReference type="Proteomes" id="UP001057402">
    <property type="component" value="Chromosome 12"/>
</dbReference>
<organism evidence="1 2">
    <name type="scientific">Melastoma candidum</name>
    <dbReference type="NCBI Taxonomy" id="119954"/>
    <lineage>
        <taxon>Eukaryota</taxon>
        <taxon>Viridiplantae</taxon>
        <taxon>Streptophyta</taxon>
        <taxon>Embryophyta</taxon>
        <taxon>Tracheophyta</taxon>
        <taxon>Spermatophyta</taxon>
        <taxon>Magnoliopsida</taxon>
        <taxon>eudicotyledons</taxon>
        <taxon>Gunneridae</taxon>
        <taxon>Pentapetalae</taxon>
        <taxon>rosids</taxon>
        <taxon>malvids</taxon>
        <taxon>Myrtales</taxon>
        <taxon>Melastomataceae</taxon>
        <taxon>Melastomatoideae</taxon>
        <taxon>Melastomateae</taxon>
        <taxon>Melastoma</taxon>
    </lineage>
</organism>
<dbReference type="EMBL" id="CM042891">
    <property type="protein sequence ID" value="KAI4303103.1"/>
    <property type="molecule type" value="Genomic_DNA"/>
</dbReference>
<gene>
    <name evidence="1" type="ORF">MLD38_038772</name>
</gene>
<comment type="caution">
    <text evidence="1">The sequence shown here is derived from an EMBL/GenBank/DDBJ whole genome shotgun (WGS) entry which is preliminary data.</text>
</comment>
<reference evidence="2" key="1">
    <citation type="journal article" date="2023" name="Front. Plant Sci.">
        <title>Chromosomal-level genome assembly of Melastoma candidum provides insights into trichome evolution.</title>
        <authorList>
            <person name="Zhong Y."/>
            <person name="Wu W."/>
            <person name="Sun C."/>
            <person name="Zou P."/>
            <person name="Liu Y."/>
            <person name="Dai S."/>
            <person name="Zhou R."/>
        </authorList>
    </citation>
    <scope>NUCLEOTIDE SEQUENCE [LARGE SCALE GENOMIC DNA]</scope>
</reference>
<protein>
    <submittedName>
        <fullName evidence="1">Uncharacterized protein</fullName>
    </submittedName>
</protein>
<proteinExistence type="predicted"/>
<evidence type="ECO:0000313" key="2">
    <source>
        <dbReference type="Proteomes" id="UP001057402"/>
    </source>
</evidence>
<accession>A0ACB9L2A1</accession>
<keyword evidence="2" id="KW-1185">Reference proteome</keyword>